<keyword evidence="3" id="KW-1185">Reference proteome</keyword>
<feature type="region of interest" description="Disordered" evidence="1">
    <location>
        <begin position="37"/>
        <end position="66"/>
    </location>
</feature>
<accession>A0A8J7AVB9</accession>
<evidence type="ECO:0008006" key="4">
    <source>
        <dbReference type="Google" id="ProtNLM"/>
    </source>
</evidence>
<proteinExistence type="predicted"/>
<comment type="caution">
    <text evidence="2">The sequence shown here is derived from an EMBL/GenBank/DDBJ whole genome shotgun (WGS) entry which is preliminary data.</text>
</comment>
<dbReference type="AlphaFoldDB" id="A0A8J7AVB9"/>
<dbReference type="RefSeq" id="WP_193911289.1">
    <property type="nucleotide sequence ID" value="NZ_JADEXG010000071.1"/>
</dbReference>
<dbReference type="Proteomes" id="UP000636505">
    <property type="component" value="Unassembled WGS sequence"/>
</dbReference>
<name>A0A8J7AVB9_9CYAN</name>
<organism evidence="2 3">
    <name type="scientific">Vasconcelosia minhoensis LEGE 07310</name>
    <dbReference type="NCBI Taxonomy" id="915328"/>
    <lineage>
        <taxon>Bacteria</taxon>
        <taxon>Bacillati</taxon>
        <taxon>Cyanobacteriota</taxon>
        <taxon>Cyanophyceae</taxon>
        <taxon>Nodosilineales</taxon>
        <taxon>Cymatolegaceae</taxon>
        <taxon>Vasconcelosia</taxon>
        <taxon>Vasconcelosia minhoensis</taxon>
    </lineage>
</organism>
<gene>
    <name evidence="2" type="ORF">IQ241_21745</name>
</gene>
<dbReference type="EMBL" id="JADEXG010000071">
    <property type="protein sequence ID" value="MBE9079884.1"/>
    <property type="molecule type" value="Genomic_DNA"/>
</dbReference>
<reference evidence="2" key="1">
    <citation type="submission" date="2020-10" db="EMBL/GenBank/DDBJ databases">
        <authorList>
            <person name="Castelo-Branco R."/>
            <person name="Eusebio N."/>
            <person name="Adriana R."/>
            <person name="Vieira A."/>
            <person name="Brugerolle De Fraissinette N."/>
            <person name="Rezende De Castro R."/>
            <person name="Schneider M.P."/>
            <person name="Vasconcelos V."/>
            <person name="Leao P.N."/>
        </authorList>
    </citation>
    <scope>NUCLEOTIDE SEQUENCE</scope>
    <source>
        <strain evidence="2">LEGE 07310</strain>
    </source>
</reference>
<evidence type="ECO:0000256" key="1">
    <source>
        <dbReference type="SAM" id="MobiDB-lite"/>
    </source>
</evidence>
<sequence>MKRNNQFCRLAALGTAITLGIAIAPRIQQAVAQAPEVQAPEAQAPEAQEQEERLDRNVAPAKADGVAESQPLDDILLAQQLIDYGQQNQDAMALVTAARILLDNPAQAGEFESIEAADAPEAIEDKAESSSPVLDPETVLALAREIAGDDADLLSLIEMEQGRVGNSGGTRGRVGGPTYHEDRVLAYSRDSYRLTFRSNSAARIGVSGDGDTDLDCYLYDENGSLILYDEGYSDECRLSWTPRWTGNYRLEIRNLGGVYNNYVLLTN</sequence>
<evidence type="ECO:0000313" key="2">
    <source>
        <dbReference type="EMBL" id="MBE9079884.1"/>
    </source>
</evidence>
<feature type="compositionally biased region" description="Low complexity" evidence="1">
    <location>
        <begin position="37"/>
        <end position="47"/>
    </location>
</feature>
<dbReference type="Gene3D" id="2.60.120.380">
    <property type="match status" value="1"/>
</dbReference>
<protein>
    <recommendedName>
        <fullName evidence="4">Peptidase C-terminal archaeal/bacterial domain-containing protein</fullName>
    </recommendedName>
</protein>
<evidence type="ECO:0000313" key="3">
    <source>
        <dbReference type="Proteomes" id="UP000636505"/>
    </source>
</evidence>